<name>A0A5C6XEB4_9DELT</name>
<organism evidence="2 3">
    <name type="scientific">Lujinxingia vulgaris</name>
    <dbReference type="NCBI Taxonomy" id="2600176"/>
    <lineage>
        <taxon>Bacteria</taxon>
        <taxon>Deltaproteobacteria</taxon>
        <taxon>Bradymonadales</taxon>
        <taxon>Lujinxingiaceae</taxon>
        <taxon>Lujinxingia</taxon>
    </lineage>
</organism>
<feature type="region of interest" description="Disordered" evidence="1">
    <location>
        <begin position="594"/>
        <end position="616"/>
    </location>
</feature>
<sequence length="616" mass="67079">MSSSDSTQRREQACALLHALVDPRHLERPDQGAALRHLAIASLNLTEELSAEALVEASAALPLVALYDQWAGGHIGPAEVADALQRQGLLSALGSEALHRRLERAHHLAASTQVRRAPRALNDDATEDDPRRLALEQAAEHDRQLGELASLEPVRALDRLIEKAGLLASAMASPVAELKRLMPPWEIDRSAGGLLLLDDLERASEDDCPPALAQLKVRSRDFEKSLAQNLESQGLLVAVRAALAFGPRAGEEAPSQRELRHYLAGFTLFAEDPALLALTQALMETRHRMLLHLQGALPLSALKSWTMYLRGECAELGDSRDIPLREATHYAHYCLHLLNLCDLAHTPGLTLRDALRRSLMSREEELRELVLLGQRQGLSDQEADLGRFEQARWRAEGPRAALADRLARLSGAWIHGEAPGPLGASPRLDDPAVEEARKALDIADASADALANMAREVHLVGHTIFQNIALEEALRLLALSLAMARDNGLLHHASPRIDLRPLTRWLTTPGRAPHHRALLRTLLRSASLDELLSNEAGTLLPGLQTELDEADATLTLSLALDPGLDALLTLLASTPDDDPLHDALAARLRQLSVQAPTAPPAPQYSERNTTESELSG</sequence>
<proteinExistence type="predicted"/>
<keyword evidence="3" id="KW-1185">Reference proteome</keyword>
<accession>A0A5C6XEB4</accession>
<reference evidence="2 3" key="1">
    <citation type="submission" date="2019-08" db="EMBL/GenBank/DDBJ databases">
        <title>Bradymonadales sp. TMQ4.</title>
        <authorList>
            <person name="Liang Q."/>
        </authorList>
    </citation>
    <scope>NUCLEOTIDE SEQUENCE [LARGE SCALE GENOMIC DNA]</scope>
    <source>
        <strain evidence="2 3">TMQ4</strain>
    </source>
</reference>
<evidence type="ECO:0000313" key="3">
    <source>
        <dbReference type="Proteomes" id="UP000321412"/>
    </source>
</evidence>
<dbReference type="RefSeq" id="WP_146981568.1">
    <property type="nucleotide sequence ID" value="NZ_VOSM01000005.1"/>
</dbReference>
<feature type="compositionally biased region" description="Polar residues" evidence="1">
    <location>
        <begin position="605"/>
        <end position="616"/>
    </location>
</feature>
<protein>
    <submittedName>
        <fullName evidence="2">Uncharacterized protein</fullName>
    </submittedName>
</protein>
<dbReference type="OrthoDB" id="5504273at2"/>
<evidence type="ECO:0000313" key="2">
    <source>
        <dbReference type="EMBL" id="TXD36464.1"/>
    </source>
</evidence>
<gene>
    <name evidence="2" type="ORF">FRC98_11520</name>
</gene>
<dbReference type="EMBL" id="VOSM01000005">
    <property type="protein sequence ID" value="TXD36464.1"/>
    <property type="molecule type" value="Genomic_DNA"/>
</dbReference>
<comment type="caution">
    <text evidence="2">The sequence shown here is derived from an EMBL/GenBank/DDBJ whole genome shotgun (WGS) entry which is preliminary data.</text>
</comment>
<dbReference type="AlphaFoldDB" id="A0A5C6XEB4"/>
<dbReference type="Proteomes" id="UP000321412">
    <property type="component" value="Unassembled WGS sequence"/>
</dbReference>
<evidence type="ECO:0000256" key="1">
    <source>
        <dbReference type="SAM" id="MobiDB-lite"/>
    </source>
</evidence>